<reference evidence="2" key="1">
    <citation type="submission" date="2019-08" db="EMBL/GenBank/DDBJ databases">
        <authorList>
            <person name="Kucharzyk K."/>
            <person name="Murdoch R.W."/>
            <person name="Higgins S."/>
            <person name="Loffler F."/>
        </authorList>
    </citation>
    <scope>NUCLEOTIDE SEQUENCE</scope>
</reference>
<sequence length="617" mass="73897">MFPDKLVSISLLVKNNSALYRYINQNSKEKHIEVSEYIVELGFEDIERKNTKYDVNNIKILYMDYNVNKSELARIIGTTKQNLDQKLKSKKINNISYISDKFTDEEIDLIINVIRSRKHYYEDESKEIRIKIYHSKSNVEKYAILFKENQRIKINFDLPDIIIKEMTKYEFDKYQEQDMELLKIMYQDCSIEIFNDEEENDGLTPIYIEDSKLRSKINSRANVLNMNLEDYAKYLGFRSLNKRTYSSEQIKELLEQYKLDNNIIKIPIQSKDYIKIFRIAKNRGYKGLEEFVKSFGFKYERIVGREDINEKYKNILEQRYIVENKKVYINSLDPFYNRIFSYSYKKNMDLNEYIKKLGFNRIISPNELPENYIQYDWKKDVILNENYSFESILLFLDEIANENNEIYIDTESKDYWNLWKIANIRNISVNDLIEMLGYKRIYAWEDHKIERQHIKEEEPANDEKKYVDDLLKDLEKIQGSLEIVKNESERINRNQALVKKIKRLYHSKCQLCCTDENGFSVPPIEKEDGDLYVEVHHIKQISEISKINDESNMLIDSYKNVIVVCSYHHKYLHYHHGGFNDIIQEKDSQLYFKSKLGDKIKIYTNYHLSATSMGHID</sequence>
<name>A0A645AJU6_9ZZZZ</name>
<gene>
    <name evidence="2" type="ORF">SDC9_96668</name>
</gene>
<dbReference type="EMBL" id="VSSQ01012734">
    <property type="protein sequence ID" value="MPM49934.1"/>
    <property type="molecule type" value="Genomic_DNA"/>
</dbReference>
<feature type="coiled-coil region" evidence="1">
    <location>
        <begin position="467"/>
        <end position="494"/>
    </location>
</feature>
<organism evidence="2">
    <name type="scientific">bioreactor metagenome</name>
    <dbReference type="NCBI Taxonomy" id="1076179"/>
    <lineage>
        <taxon>unclassified sequences</taxon>
        <taxon>metagenomes</taxon>
        <taxon>ecological metagenomes</taxon>
    </lineage>
</organism>
<proteinExistence type="predicted"/>
<dbReference type="AlphaFoldDB" id="A0A645AJU6"/>
<accession>A0A645AJU6</accession>
<evidence type="ECO:0000256" key="1">
    <source>
        <dbReference type="SAM" id="Coils"/>
    </source>
</evidence>
<comment type="caution">
    <text evidence="2">The sequence shown here is derived from an EMBL/GenBank/DDBJ whole genome shotgun (WGS) entry which is preliminary data.</text>
</comment>
<protein>
    <submittedName>
        <fullName evidence="2">Uncharacterized protein</fullName>
    </submittedName>
</protein>
<evidence type="ECO:0000313" key="2">
    <source>
        <dbReference type="EMBL" id="MPM49934.1"/>
    </source>
</evidence>
<keyword evidence="1" id="KW-0175">Coiled coil</keyword>